<name>A0A9D4T9Y8_RHISA</name>
<organism evidence="1 2">
    <name type="scientific">Rhipicephalus sanguineus</name>
    <name type="common">Brown dog tick</name>
    <name type="synonym">Ixodes sanguineus</name>
    <dbReference type="NCBI Taxonomy" id="34632"/>
    <lineage>
        <taxon>Eukaryota</taxon>
        <taxon>Metazoa</taxon>
        <taxon>Ecdysozoa</taxon>
        <taxon>Arthropoda</taxon>
        <taxon>Chelicerata</taxon>
        <taxon>Arachnida</taxon>
        <taxon>Acari</taxon>
        <taxon>Parasitiformes</taxon>
        <taxon>Ixodida</taxon>
        <taxon>Ixodoidea</taxon>
        <taxon>Ixodidae</taxon>
        <taxon>Rhipicephalinae</taxon>
        <taxon>Rhipicephalus</taxon>
        <taxon>Rhipicephalus</taxon>
    </lineage>
</organism>
<reference evidence="1" key="1">
    <citation type="journal article" date="2020" name="Cell">
        <title>Large-Scale Comparative Analyses of Tick Genomes Elucidate Their Genetic Diversity and Vector Capacities.</title>
        <authorList>
            <consortium name="Tick Genome and Microbiome Consortium (TIGMIC)"/>
            <person name="Jia N."/>
            <person name="Wang J."/>
            <person name="Shi W."/>
            <person name="Du L."/>
            <person name="Sun Y."/>
            <person name="Zhan W."/>
            <person name="Jiang J.F."/>
            <person name="Wang Q."/>
            <person name="Zhang B."/>
            <person name="Ji P."/>
            <person name="Bell-Sakyi L."/>
            <person name="Cui X.M."/>
            <person name="Yuan T.T."/>
            <person name="Jiang B.G."/>
            <person name="Yang W.F."/>
            <person name="Lam T.T."/>
            <person name="Chang Q.C."/>
            <person name="Ding S.J."/>
            <person name="Wang X.J."/>
            <person name="Zhu J.G."/>
            <person name="Ruan X.D."/>
            <person name="Zhao L."/>
            <person name="Wei J.T."/>
            <person name="Ye R.Z."/>
            <person name="Que T.C."/>
            <person name="Du C.H."/>
            <person name="Zhou Y.H."/>
            <person name="Cheng J.X."/>
            <person name="Dai P.F."/>
            <person name="Guo W.B."/>
            <person name="Han X.H."/>
            <person name="Huang E.J."/>
            <person name="Li L.F."/>
            <person name="Wei W."/>
            <person name="Gao Y.C."/>
            <person name="Liu J.Z."/>
            <person name="Shao H.Z."/>
            <person name="Wang X."/>
            <person name="Wang C.C."/>
            <person name="Yang T.C."/>
            <person name="Huo Q.B."/>
            <person name="Li W."/>
            <person name="Chen H.Y."/>
            <person name="Chen S.E."/>
            <person name="Zhou L.G."/>
            <person name="Ni X.B."/>
            <person name="Tian J.H."/>
            <person name="Sheng Y."/>
            <person name="Liu T."/>
            <person name="Pan Y.S."/>
            <person name="Xia L.Y."/>
            <person name="Li J."/>
            <person name="Zhao F."/>
            <person name="Cao W.C."/>
        </authorList>
    </citation>
    <scope>NUCLEOTIDE SEQUENCE</scope>
    <source>
        <strain evidence="1">Rsan-2018</strain>
    </source>
</reference>
<dbReference type="Proteomes" id="UP000821837">
    <property type="component" value="Chromosome 1"/>
</dbReference>
<gene>
    <name evidence="1" type="ORF">HPB52_013013</name>
</gene>
<evidence type="ECO:0000313" key="2">
    <source>
        <dbReference type="Proteomes" id="UP000821837"/>
    </source>
</evidence>
<dbReference type="AlphaFoldDB" id="A0A9D4T9Y8"/>
<reference evidence="1" key="2">
    <citation type="submission" date="2021-09" db="EMBL/GenBank/DDBJ databases">
        <authorList>
            <person name="Jia N."/>
            <person name="Wang J."/>
            <person name="Shi W."/>
            <person name="Du L."/>
            <person name="Sun Y."/>
            <person name="Zhan W."/>
            <person name="Jiang J."/>
            <person name="Wang Q."/>
            <person name="Zhang B."/>
            <person name="Ji P."/>
            <person name="Sakyi L.B."/>
            <person name="Cui X."/>
            <person name="Yuan T."/>
            <person name="Jiang B."/>
            <person name="Yang W."/>
            <person name="Lam T.T.-Y."/>
            <person name="Chang Q."/>
            <person name="Ding S."/>
            <person name="Wang X."/>
            <person name="Zhu J."/>
            <person name="Ruan X."/>
            <person name="Zhao L."/>
            <person name="Wei J."/>
            <person name="Que T."/>
            <person name="Du C."/>
            <person name="Cheng J."/>
            <person name="Dai P."/>
            <person name="Han X."/>
            <person name="Huang E."/>
            <person name="Gao Y."/>
            <person name="Liu J."/>
            <person name="Shao H."/>
            <person name="Ye R."/>
            <person name="Li L."/>
            <person name="Wei W."/>
            <person name="Wang X."/>
            <person name="Wang C."/>
            <person name="Huo Q."/>
            <person name="Li W."/>
            <person name="Guo W."/>
            <person name="Chen H."/>
            <person name="Chen S."/>
            <person name="Zhou L."/>
            <person name="Zhou L."/>
            <person name="Ni X."/>
            <person name="Tian J."/>
            <person name="Zhou Y."/>
            <person name="Sheng Y."/>
            <person name="Liu T."/>
            <person name="Pan Y."/>
            <person name="Xia L."/>
            <person name="Li J."/>
            <person name="Zhao F."/>
            <person name="Cao W."/>
        </authorList>
    </citation>
    <scope>NUCLEOTIDE SEQUENCE</scope>
    <source>
        <strain evidence="1">Rsan-2018</strain>
        <tissue evidence="1">Larvae</tissue>
    </source>
</reference>
<sequence>MHQTQQGQQLAIRLLSRPNSGMGRHALEYAALVPEMPHCGWLPIPPHRDRGLEISTTVPGVRCKRRTPHRTADRLFRLSGSGNPKCVQCPADETIDHILLQCPGYDDHRRRLFGAFSRLGLPHLCLDELLFPSAQHSKVLQAFYALLDFFGDADLFTRL</sequence>
<evidence type="ECO:0008006" key="3">
    <source>
        <dbReference type="Google" id="ProtNLM"/>
    </source>
</evidence>
<dbReference type="EMBL" id="JABSTV010001245">
    <property type="protein sequence ID" value="KAH7983589.1"/>
    <property type="molecule type" value="Genomic_DNA"/>
</dbReference>
<comment type="caution">
    <text evidence="1">The sequence shown here is derived from an EMBL/GenBank/DDBJ whole genome shotgun (WGS) entry which is preliminary data.</text>
</comment>
<keyword evidence="2" id="KW-1185">Reference proteome</keyword>
<protein>
    <recommendedName>
        <fullName evidence="3">Tick transposon</fullName>
    </recommendedName>
</protein>
<evidence type="ECO:0000313" key="1">
    <source>
        <dbReference type="EMBL" id="KAH7983589.1"/>
    </source>
</evidence>
<proteinExistence type="predicted"/>
<accession>A0A9D4T9Y8</accession>
<dbReference type="VEuPathDB" id="VectorBase:RSAN_038814"/>